<dbReference type="EMBL" id="SHKX01000013">
    <property type="protein sequence ID" value="RZU38653.1"/>
    <property type="molecule type" value="Genomic_DNA"/>
</dbReference>
<accession>A0A4Q7YP52</accession>
<proteinExistence type="predicted"/>
<organism evidence="3 4">
    <name type="scientific">Fluviicoccus keumensis</name>
    <dbReference type="NCBI Taxonomy" id="1435465"/>
    <lineage>
        <taxon>Bacteria</taxon>
        <taxon>Pseudomonadati</taxon>
        <taxon>Pseudomonadota</taxon>
        <taxon>Gammaproteobacteria</taxon>
        <taxon>Moraxellales</taxon>
        <taxon>Moraxellaceae</taxon>
        <taxon>Fluviicoccus</taxon>
    </lineage>
</organism>
<comment type="caution">
    <text evidence="3">The sequence shown here is derived from an EMBL/GenBank/DDBJ whole genome shotgun (WGS) entry which is preliminary data.</text>
</comment>
<gene>
    <name evidence="3" type="ORF">EV700_2588</name>
</gene>
<keyword evidence="4" id="KW-1185">Reference proteome</keyword>
<feature type="chain" id="PRO_5020741476" description="PepSY domain-containing protein" evidence="1">
    <location>
        <begin position="20"/>
        <end position="94"/>
    </location>
</feature>
<feature type="domain" description="PepSY" evidence="2">
    <location>
        <begin position="4"/>
        <end position="91"/>
    </location>
</feature>
<dbReference type="Pfam" id="PF13670">
    <property type="entry name" value="PepSY_2"/>
    <property type="match status" value="1"/>
</dbReference>
<dbReference type="RefSeq" id="WP_130414403.1">
    <property type="nucleotide sequence ID" value="NZ_SHKX01000013.1"/>
</dbReference>
<name>A0A4Q7YP52_9GAMM</name>
<evidence type="ECO:0000313" key="3">
    <source>
        <dbReference type="EMBL" id="RZU38653.1"/>
    </source>
</evidence>
<evidence type="ECO:0000259" key="2">
    <source>
        <dbReference type="Pfam" id="PF13670"/>
    </source>
</evidence>
<feature type="signal peptide" evidence="1">
    <location>
        <begin position="1"/>
        <end position="19"/>
    </location>
</feature>
<dbReference type="AlphaFoldDB" id="A0A4Q7YP52"/>
<dbReference type="InterPro" id="IPR025711">
    <property type="entry name" value="PepSY"/>
</dbReference>
<reference evidence="3 4" key="1">
    <citation type="submission" date="2019-02" db="EMBL/GenBank/DDBJ databases">
        <title>Genomic Encyclopedia of Type Strains, Phase IV (KMG-IV): sequencing the most valuable type-strain genomes for metagenomic binning, comparative biology and taxonomic classification.</title>
        <authorList>
            <person name="Goeker M."/>
        </authorList>
    </citation>
    <scope>NUCLEOTIDE SEQUENCE [LARGE SCALE GENOMIC DNA]</scope>
    <source>
        <strain evidence="3 4">DSM 105135</strain>
    </source>
</reference>
<sequence>MKHILTAAALMLASGLASAAADCPKAPQNQWLPVLEMQKKIVNEYGFAIKRFVTDGNCYEIYGWGLNEAKTKFVEVEVYFNPVTGAIVKKKARD</sequence>
<evidence type="ECO:0000256" key="1">
    <source>
        <dbReference type="SAM" id="SignalP"/>
    </source>
</evidence>
<dbReference type="Proteomes" id="UP000292423">
    <property type="component" value="Unassembled WGS sequence"/>
</dbReference>
<dbReference type="OrthoDB" id="5625293at2"/>
<keyword evidence="1" id="KW-0732">Signal</keyword>
<evidence type="ECO:0000313" key="4">
    <source>
        <dbReference type="Proteomes" id="UP000292423"/>
    </source>
</evidence>
<protein>
    <recommendedName>
        <fullName evidence="2">PepSY domain-containing protein</fullName>
    </recommendedName>
</protein>